<dbReference type="EMBL" id="JABXXO010000015">
    <property type="protein sequence ID" value="KAF7760207.1"/>
    <property type="molecule type" value="Genomic_DNA"/>
</dbReference>
<gene>
    <name evidence="2" type="ORF">Agabi119p4_10883</name>
</gene>
<protein>
    <submittedName>
        <fullName evidence="2">Uncharacterized protein</fullName>
    </submittedName>
</protein>
<reference evidence="2 3" key="1">
    <citation type="journal article" name="Sci. Rep.">
        <title>Telomere-to-telomere assembled and centromere annotated genomes of the two main subspecies of the button mushroom Agaricus bisporus reveal especially polymorphic chromosome ends.</title>
        <authorList>
            <person name="Sonnenberg A.S.M."/>
            <person name="Sedaghat-Telgerd N."/>
            <person name="Lavrijssen B."/>
            <person name="Ohm R.A."/>
            <person name="Hendrickx P.M."/>
            <person name="Scholtmeijer K."/>
            <person name="Baars J.J.P."/>
            <person name="van Peer A."/>
        </authorList>
    </citation>
    <scope>NUCLEOTIDE SEQUENCE [LARGE SCALE GENOMIC DNA]</scope>
    <source>
        <strain evidence="2 3">H119_p4</strain>
    </source>
</reference>
<comment type="caution">
    <text evidence="2">The sequence shown here is derived from an EMBL/GenBank/DDBJ whole genome shotgun (WGS) entry which is preliminary data.</text>
</comment>
<dbReference type="AlphaFoldDB" id="A0A8H7C0M9"/>
<dbReference type="Proteomes" id="UP000629468">
    <property type="component" value="Unassembled WGS sequence"/>
</dbReference>
<sequence length="527" mass="57087">MFGEHESESPRVPSPWDSLISSPRSLSPSKSGGPSTENVSLSVSPRYLSPSPLLLPRLVPENDLGNIEYKLQLLNPSPARFTRLVTQLKWRLLEGGGQAYYELGVADSGDLVGLEREELESSLDTLEMMAGEIGASVIVVKEIEVPADLAARYDEDARNSGQYNSWGDARGKRPGKGYRGLINGLDDSGDSTAASTVSIPTRNDMEAGYEFVATDDEYDSSLLCPTPSASNADFAGILAVFTMDPELDSEATEAAYISELEDDKLVLPPQFVIDLEISSVYKPRPMRKRFHHIHPGHHHHHAKGSKHSKAEQGKKGKEKRHNNHAQKEHHITIEGSPNFENKATTRRQARDRRREEKKQRLLALATQGVAEVANGDLKASFDEHGFESGSAAPKSVGDVEAHTEALVEELEALHVGAVPSLRVSEPASTTQASTLTNNTGATVTASAGSIITESAVHHDRVGNGEVGDGEVEDDDDLLISPAIPTATSRFVDGGDGKPGVRLIVEVLVVRKMSLEEGYLDFEGFSFV</sequence>
<feature type="compositionally biased region" description="Low complexity" evidence="1">
    <location>
        <begin position="18"/>
        <end position="42"/>
    </location>
</feature>
<dbReference type="PANTHER" id="PTHR43721">
    <property type="entry name" value="ELONGATION FACTOR TU-RELATED"/>
    <property type="match status" value="1"/>
</dbReference>
<evidence type="ECO:0000313" key="3">
    <source>
        <dbReference type="Proteomes" id="UP000629468"/>
    </source>
</evidence>
<accession>A0A8H7C0M9</accession>
<proteinExistence type="predicted"/>
<feature type="compositionally biased region" description="Basic residues" evidence="1">
    <location>
        <begin position="290"/>
        <end position="307"/>
    </location>
</feature>
<feature type="region of interest" description="Disordered" evidence="1">
    <location>
        <begin position="1"/>
        <end position="42"/>
    </location>
</feature>
<evidence type="ECO:0000256" key="1">
    <source>
        <dbReference type="SAM" id="MobiDB-lite"/>
    </source>
</evidence>
<dbReference type="InterPro" id="IPR050055">
    <property type="entry name" value="EF-Tu_GTPase"/>
</dbReference>
<dbReference type="PANTHER" id="PTHR43721:SF9">
    <property type="entry name" value="GTP-BINDING PROTEIN 1"/>
    <property type="match status" value="1"/>
</dbReference>
<evidence type="ECO:0000313" key="2">
    <source>
        <dbReference type="EMBL" id="KAF7760207.1"/>
    </source>
</evidence>
<name>A0A8H7C0M9_AGABI</name>
<dbReference type="GO" id="GO:0003746">
    <property type="term" value="F:translation elongation factor activity"/>
    <property type="evidence" value="ECO:0007669"/>
    <property type="project" value="TreeGrafter"/>
</dbReference>
<organism evidence="2 3">
    <name type="scientific">Agaricus bisporus var. burnettii</name>
    <dbReference type="NCBI Taxonomy" id="192524"/>
    <lineage>
        <taxon>Eukaryota</taxon>
        <taxon>Fungi</taxon>
        <taxon>Dikarya</taxon>
        <taxon>Basidiomycota</taxon>
        <taxon>Agaricomycotina</taxon>
        <taxon>Agaricomycetes</taxon>
        <taxon>Agaricomycetidae</taxon>
        <taxon>Agaricales</taxon>
        <taxon>Agaricineae</taxon>
        <taxon>Agaricaceae</taxon>
        <taxon>Agaricus</taxon>
    </lineage>
</organism>
<feature type="region of interest" description="Disordered" evidence="1">
    <location>
        <begin position="290"/>
        <end position="360"/>
    </location>
</feature>